<name>A0A839T7I7_AZOMA</name>
<feature type="region of interest" description="Disordered" evidence="1">
    <location>
        <begin position="83"/>
        <end position="103"/>
    </location>
</feature>
<organism evidence="2 3">
    <name type="scientific">Azomonas macrocytogenes</name>
    <name type="common">Azotobacter macrocytogenes</name>
    <dbReference type="NCBI Taxonomy" id="69962"/>
    <lineage>
        <taxon>Bacteria</taxon>
        <taxon>Pseudomonadati</taxon>
        <taxon>Pseudomonadota</taxon>
        <taxon>Gammaproteobacteria</taxon>
        <taxon>Pseudomonadales</taxon>
        <taxon>Pseudomonadaceae</taxon>
        <taxon>Azomonas</taxon>
    </lineage>
</organism>
<evidence type="ECO:0000313" key="2">
    <source>
        <dbReference type="EMBL" id="MBB3105457.1"/>
    </source>
</evidence>
<keyword evidence="3" id="KW-1185">Reference proteome</keyword>
<accession>A0A839T7I7</accession>
<proteinExistence type="predicted"/>
<reference evidence="2 3" key="1">
    <citation type="submission" date="2020-08" db="EMBL/GenBank/DDBJ databases">
        <title>Genomic Encyclopedia of Type Strains, Phase III (KMG-III): the genomes of soil and plant-associated and newly described type strains.</title>
        <authorList>
            <person name="Whitman W."/>
        </authorList>
    </citation>
    <scope>NUCLEOTIDE SEQUENCE [LARGE SCALE GENOMIC DNA]</scope>
    <source>
        <strain evidence="2 3">CECT 4462</strain>
    </source>
</reference>
<evidence type="ECO:0000313" key="3">
    <source>
        <dbReference type="Proteomes" id="UP000549250"/>
    </source>
</evidence>
<evidence type="ECO:0008006" key="4">
    <source>
        <dbReference type="Google" id="ProtNLM"/>
    </source>
</evidence>
<dbReference type="RefSeq" id="WP_183168272.1">
    <property type="nucleotide sequence ID" value="NZ_JACHXI010000049.1"/>
</dbReference>
<protein>
    <recommendedName>
        <fullName evidence="4">Integrase</fullName>
    </recommendedName>
</protein>
<dbReference type="AlphaFoldDB" id="A0A839T7I7"/>
<sequence>MRIVQEIERLTHSYVRHGGKTNRRQQRSRMIAFAEFCATEGARALAEVGARYVIRYWRATRHLSDTTRYNHWRALCVLWKLAGKPGDPPTPCPGLPASEARRP</sequence>
<evidence type="ECO:0000256" key="1">
    <source>
        <dbReference type="SAM" id="MobiDB-lite"/>
    </source>
</evidence>
<dbReference type="EMBL" id="JACHXI010000049">
    <property type="protein sequence ID" value="MBB3105457.1"/>
    <property type="molecule type" value="Genomic_DNA"/>
</dbReference>
<dbReference type="Proteomes" id="UP000549250">
    <property type="component" value="Unassembled WGS sequence"/>
</dbReference>
<gene>
    <name evidence="2" type="ORF">FHR87_003900</name>
</gene>
<comment type="caution">
    <text evidence="2">The sequence shown here is derived from an EMBL/GenBank/DDBJ whole genome shotgun (WGS) entry which is preliminary data.</text>
</comment>